<dbReference type="PANTHER" id="PTHR24559:SF444">
    <property type="entry name" value="REVERSE TRANSCRIPTASE DOMAIN-CONTAINING PROTEIN"/>
    <property type="match status" value="1"/>
</dbReference>
<dbReference type="InterPro" id="IPR043128">
    <property type="entry name" value="Rev_trsase/Diguanyl_cyclase"/>
</dbReference>
<keyword evidence="6" id="KW-0378">Hydrolase</keyword>
<evidence type="ECO:0000313" key="10">
    <source>
        <dbReference type="Proteomes" id="UP001283361"/>
    </source>
</evidence>
<keyword evidence="3" id="KW-0548">Nucleotidyltransferase</keyword>
<dbReference type="GO" id="GO:0006508">
    <property type="term" value="P:proteolysis"/>
    <property type="evidence" value="ECO:0007669"/>
    <property type="project" value="UniProtKB-KW"/>
</dbReference>
<dbReference type="SUPFAM" id="SSF56672">
    <property type="entry name" value="DNA/RNA polymerases"/>
    <property type="match status" value="1"/>
</dbReference>
<evidence type="ECO:0000256" key="2">
    <source>
        <dbReference type="ARBA" id="ARBA00022679"/>
    </source>
</evidence>
<feature type="domain" description="Reverse transcriptase" evidence="8">
    <location>
        <begin position="15"/>
        <end position="92"/>
    </location>
</feature>
<dbReference type="Pfam" id="PF00078">
    <property type="entry name" value="RVT_1"/>
    <property type="match status" value="1"/>
</dbReference>
<keyword evidence="4" id="KW-0540">Nuclease</keyword>
<keyword evidence="2" id="KW-0808">Transferase</keyword>
<dbReference type="InterPro" id="IPR043502">
    <property type="entry name" value="DNA/RNA_pol_sf"/>
</dbReference>
<evidence type="ECO:0000256" key="5">
    <source>
        <dbReference type="ARBA" id="ARBA00022759"/>
    </source>
</evidence>
<evidence type="ECO:0000313" key="9">
    <source>
        <dbReference type="EMBL" id="KAK3792619.1"/>
    </source>
</evidence>
<accession>A0AAE1ART7</accession>
<organism evidence="9 10">
    <name type="scientific">Elysia crispata</name>
    <name type="common">lettuce slug</name>
    <dbReference type="NCBI Taxonomy" id="231223"/>
    <lineage>
        <taxon>Eukaryota</taxon>
        <taxon>Metazoa</taxon>
        <taxon>Spiralia</taxon>
        <taxon>Lophotrochozoa</taxon>
        <taxon>Mollusca</taxon>
        <taxon>Gastropoda</taxon>
        <taxon>Heterobranchia</taxon>
        <taxon>Euthyneura</taxon>
        <taxon>Panpulmonata</taxon>
        <taxon>Sacoglossa</taxon>
        <taxon>Placobranchoidea</taxon>
        <taxon>Plakobranchidae</taxon>
        <taxon>Elysia</taxon>
    </lineage>
</organism>
<dbReference type="Gene3D" id="3.10.10.10">
    <property type="entry name" value="HIV Type 1 Reverse Transcriptase, subunit A, domain 1"/>
    <property type="match status" value="1"/>
</dbReference>
<keyword evidence="1" id="KW-0645">Protease</keyword>
<evidence type="ECO:0000256" key="6">
    <source>
        <dbReference type="ARBA" id="ARBA00022801"/>
    </source>
</evidence>
<dbReference type="GO" id="GO:0008233">
    <property type="term" value="F:peptidase activity"/>
    <property type="evidence" value="ECO:0007669"/>
    <property type="project" value="UniProtKB-KW"/>
</dbReference>
<dbReference type="PANTHER" id="PTHR24559">
    <property type="entry name" value="TRANSPOSON TY3-I GAG-POL POLYPROTEIN"/>
    <property type="match status" value="1"/>
</dbReference>
<dbReference type="InterPro" id="IPR000477">
    <property type="entry name" value="RT_dom"/>
</dbReference>
<evidence type="ECO:0000259" key="8">
    <source>
        <dbReference type="Pfam" id="PF00078"/>
    </source>
</evidence>
<gene>
    <name evidence="9" type="ORF">RRG08_035953</name>
</gene>
<dbReference type="GO" id="GO:0003964">
    <property type="term" value="F:RNA-directed DNA polymerase activity"/>
    <property type="evidence" value="ECO:0007669"/>
    <property type="project" value="UniProtKB-KW"/>
</dbReference>
<keyword evidence="5" id="KW-0255">Endonuclease</keyword>
<dbReference type="AlphaFoldDB" id="A0AAE1ART7"/>
<sequence>MVLWRPSHFLSEMTTYHQIPMAPSSIAKTVIITPFGHWEFLRMPFGLKNGAQSFQRLMDGILRDVPFAFVYLDDILVATHSPREHSQHLRQIF</sequence>
<keyword evidence="7" id="KW-0695">RNA-directed DNA polymerase</keyword>
<dbReference type="FunFam" id="3.10.10.10:FF:000007">
    <property type="entry name" value="Retrovirus-related Pol polyprotein from transposon 17.6-like Protein"/>
    <property type="match status" value="1"/>
</dbReference>
<comment type="caution">
    <text evidence="9">The sequence shown here is derived from an EMBL/GenBank/DDBJ whole genome shotgun (WGS) entry which is preliminary data.</text>
</comment>
<evidence type="ECO:0000256" key="1">
    <source>
        <dbReference type="ARBA" id="ARBA00022670"/>
    </source>
</evidence>
<reference evidence="9" key="1">
    <citation type="journal article" date="2023" name="G3 (Bethesda)">
        <title>A reference genome for the long-term kleptoplast-retaining sea slug Elysia crispata morphotype clarki.</title>
        <authorList>
            <person name="Eastman K.E."/>
            <person name="Pendleton A.L."/>
            <person name="Shaikh M.A."/>
            <person name="Suttiyut T."/>
            <person name="Ogas R."/>
            <person name="Tomko P."/>
            <person name="Gavelis G."/>
            <person name="Widhalm J.R."/>
            <person name="Wisecaver J.H."/>
        </authorList>
    </citation>
    <scope>NUCLEOTIDE SEQUENCE</scope>
    <source>
        <strain evidence="9">ECLA1</strain>
    </source>
</reference>
<dbReference type="CDD" id="cd01647">
    <property type="entry name" value="RT_LTR"/>
    <property type="match status" value="1"/>
</dbReference>
<dbReference type="Gene3D" id="3.30.70.270">
    <property type="match status" value="1"/>
</dbReference>
<dbReference type="InterPro" id="IPR053134">
    <property type="entry name" value="RNA-dir_DNA_polymerase"/>
</dbReference>
<dbReference type="GO" id="GO:0004519">
    <property type="term" value="F:endonuclease activity"/>
    <property type="evidence" value="ECO:0007669"/>
    <property type="project" value="UniProtKB-KW"/>
</dbReference>
<dbReference type="EMBL" id="JAWDGP010001361">
    <property type="protein sequence ID" value="KAK3792619.1"/>
    <property type="molecule type" value="Genomic_DNA"/>
</dbReference>
<evidence type="ECO:0000256" key="4">
    <source>
        <dbReference type="ARBA" id="ARBA00022722"/>
    </source>
</evidence>
<keyword evidence="10" id="KW-1185">Reference proteome</keyword>
<protein>
    <recommendedName>
        <fullName evidence="8">Reverse transcriptase domain-containing protein</fullName>
    </recommendedName>
</protein>
<name>A0AAE1ART7_9GAST</name>
<evidence type="ECO:0000256" key="7">
    <source>
        <dbReference type="ARBA" id="ARBA00022918"/>
    </source>
</evidence>
<dbReference type="Proteomes" id="UP001283361">
    <property type="component" value="Unassembled WGS sequence"/>
</dbReference>
<proteinExistence type="predicted"/>
<evidence type="ECO:0000256" key="3">
    <source>
        <dbReference type="ARBA" id="ARBA00022695"/>
    </source>
</evidence>